<keyword evidence="2" id="KW-1185">Reference proteome</keyword>
<dbReference type="EMBL" id="JABSTQ010010962">
    <property type="protein sequence ID" value="KAG0416357.1"/>
    <property type="molecule type" value="Genomic_DNA"/>
</dbReference>
<dbReference type="Proteomes" id="UP000805193">
    <property type="component" value="Unassembled WGS sequence"/>
</dbReference>
<reference evidence="1 2" key="1">
    <citation type="journal article" date="2020" name="Cell">
        <title>Large-Scale Comparative Analyses of Tick Genomes Elucidate Their Genetic Diversity and Vector Capacities.</title>
        <authorList>
            <consortium name="Tick Genome and Microbiome Consortium (TIGMIC)"/>
            <person name="Jia N."/>
            <person name="Wang J."/>
            <person name="Shi W."/>
            <person name="Du L."/>
            <person name="Sun Y."/>
            <person name="Zhan W."/>
            <person name="Jiang J.F."/>
            <person name="Wang Q."/>
            <person name="Zhang B."/>
            <person name="Ji P."/>
            <person name="Bell-Sakyi L."/>
            <person name="Cui X.M."/>
            <person name="Yuan T.T."/>
            <person name="Jiang B.G."/>
            <person name="Yang W.F."/>
            <person name="Lam T.T."/>
            <person name="Chang Q.C."/>
            <person name="Ding S.J."/>
            <person name="Wang X.J."/>
            <person name="Zhu J.G."/>
            <person name="Ruan X.D."/>
            <person name="Zhao L."/>
            <person name="Wei J.T."/>
            <person name="Ye R.Z."/>
            <person name="Que T.C."/>
            <person name="Du C.H."/>
            <person name="Zhou Y.H."/>
            <person name="Cheng J.X."/>
            <person name="Dai P.F."/>
            <person name="Guo W.B."/>
            <person name="Han X.H."/>
            <person name="Huang E.J."/>
            <person name="Li L.F."/>
            <person name="Wei W."/>
            <person name="Gao Y.C."/>
            <person name="Liu J.Z."/>
            <person name="Shao H.Z."/>
            <person name="Wang X."/>
            <person name="Wang C.C."/>
            <person name="Yang T.C."/>
            <person name="Huo Q.B."/>
            <person name="Li W."/>
            <person name="Chen H.Y."/>
            <person name="Chen S.E."/>
            <person name="Zhou L.G."/>
            <person name="Ni X.B."/>
            <person name="Tian J.H."/>
            <person name="Sheng Y."/>
            <person name="Liu T."/>
            <person name="Pan Y.S."/>
            <person name="Xia L.Y."/>
            <person name="Li J."/>
            <person name="Zhao F."/>
            <person name="Cao W.C."/>
        </authorList>
    </citation>
    <scope>NUCLEOTIDE SEQUENCE [LARGE SCALE GENOMIC DNA]</scope>
    <source>
        <strain evidence="1">Iper-2018</strain>
    </source>
</reference>
<gene>
    <name evidence="1" type="ORF">HPB47_006493</name>
</gene>
<evidence type="ECO:0000313" key="2">
    <source>
        <dbReference type="Proteomes" id="UP000805193"/>
    </source>
</evidence>
<protein>
    <submittedName>
        <fullName evidence="1">Uncharacterized protein</fullName>
    </submittedName>
</protein>
<proteinExistence type="predicted"/>
<accession>A0AC60PA56</accession>
<sequence length="73" mass="8506">MRTVQHDDFTLNDIRLKVHHKYSNNETGFVKDAVDFFWAKEDSVADYHSEMVGTYFEGWFSGQLLRKIPPAAP</sequence>
<organism evidence="1 2">
    <name type="scientific">Ixodes persulcatus</name>
    <name type="common">Taiga tick</name>
    <dbReference type="NCBI Taxonomy" id="34615"/>
    <lineage>
        <taxon>Eukaryota</taxon>
        <taxon>Metazoa</taxon>
        <taxon>Ecdysozoa</taxon>
        <taxon>Arthropoda</taxon>
        <taxon>Chelicerata</taxon>
        <taxon>Arachnida</taxon>
        <taxon>Acari</taxon>
        <taxon>Parasitiformes</taxon>
        <taxon>Ixodida</taxon>
        <taxon>Ixodoidea</taxon>
        <taxon>Ixodidae</taxon>
        <taxon>Ixodinae</taxon>
        <taxon>Ixodes</taxon>
    </lineage>
</organism>
<evidence type="ECO:0000313" key="1">
    <source>
        <dbReference type="EMBL" id="KAG0416357.1"/>
    </source>
</evidence>
<name>A0AC60PA56_IXOPE</name>
<comment type="caution">
    <text evidence="1">The sequence shown here is derived from an EMBL/GenBank/DDBJ whole genome shotgun (WGS) entry which is preliminary data.</text>
</comment>